<feature type="compositionally biased region" description="Acidic residues" evidence="1">
    <location>
        <begin position="519"/>
        <end position="547"/>
    </location>
</feature>
<organism evidence="4">
    <name type="scientific">Menopon gallinae</name>
    <name type="common">poultry shaft louse</name>
    <dbReference type="NCBI Taxonomy" id="328185"/>
    <lineage>
        <taxon>Eukaryota</taxon>
        <taxon>Metazoa</taxon>
        <taxon>Ecdysozoa</taxon>
        <taxon>Arthropoda</taxon>
        <taxon>Hexapoda</taxon>
        <taxon>Insecta</taxon>
        <taxon>Pterygota</taxon>
        <taxon>Neoptera</taxon>
        <taxon>Paraneoptera</taxon>
        <taxon>Psocodea</taxon>
        <taxon>Troctomorpha</taxon>
        <taxon>Phthiraptera</taxon>
        <taxon>Amblycera</taxon>
        <taxon>Menoponidae</taxon>
        <taxon>Menopon</taxon>
    </lineage>
</organism>
<dbReference type="Pfam" id="PF15998">
    <property type="entry name" value="DUF4773"/>
    <property type="match status" value="1"/>
</dbReference>
<feature type="compositionally biased region" description="Low complexity" evidence="1">
    <location>
        <begin position="656"/>
        <end position="669"/>
    </location>
</feature>
<feature type="chain" id="PRO_5043408039" description="DUF4773 domain-containing protein" evidence="2">
    <location>
        <begin position="22"/>
        <end position="817"/>
    </location>
</feature>
<proteinExistence type="predicted"/>
<feature type="region of interest" description="Disordered" evidence="1">
    <location>
        <begin position="239"/>
        <end position="314"/>
    </location>
</feature>
<feature type="compositionally biased region" description="Acidic residues" evidence="1">
    <location>
        <begin position="555"/>
        <end position="572"/>
    </location>
</feature>
<sequence length="817" mass="88930">MRLSVVFELLLVFLFLAFAAARVIDMIVMKNYPVSDKKNAVAQNPKKLRQGGPNRYCACTTNMCNCCRDFSLPVVPVKGPGCASIMYLKGDNMMISMSFGERVLSNMILGPGPKPKPVCMTLPGGISQFCGRVYGISRTEKNFKACLGLELRALDDIEAALRVSCFKFGPKGVNLESAPPIPPDETKEPDDEDDEDDDDDDDYDLDLDDDDDDDDDDGPNAVAGRFSVLGEDFFGTFFTDEESRPKKKKGPVRKTGPEKVTRKPVKRVTLVPRPTGTKIVATTAAPAPPPPPPPSFVPVQQQSVHVQPLPTVPPKKTSIIYTTAAPVTSTATAHKSPSTTPTEKLIVTSTEQLSTASTFLPVSSSEKVSPIHYVEHSTQGPTAVKIELPNDEQGVTSSVIHSSALTTDGKVPLTNDIVTEKYVPAPTEVSLKANAPPRESEEDDEEEEDDLLDGIIDGGLDSDDENTESEESEESNKVTDDESEQPAATINLNTDDEKDDADVAESTGQPPKVRPPEKVEDDEEENEDGDDFFDGIIDDDTDDEEEDEKKKGDKEEDEEEENPKEEEEEEDILGAFISDPDESDNEKDESNNVVQNDKDKGSEEESEEDDFLSVLDDDDEDEDNAAEVEDEENKPTLKEKDTLPAENGTNPAADKSSSSSSSSSSVSSSEEIKGDEQKNNSTVSSIAESATPAAVPITTAASEIAGFTDPEPTGQTEVTSPEETTHQEEVDSSTLVTTEAVTGKVENEKGRFGTEPVLAVPKSDQLLMMKVAAKMKEPQVLRLSDLIGPKKKYLPNDKPISTSRTHRRMNLDRWAPI</sequence>
<dbReference type="EMBL" id="JARGDH010000001">
    <property type="protein sequence ID" value="KAL0279560.1"/>
    <property type="molecule type" value="Genomic_DNA"/>
</dbReference>
<comment type="caution">
    <text evidence="4">The sequence shown here is derived from an EMBL/GenBank/DDBJ whole genome shotgun (WGS) entry which is preliminary data.</text>
</comment>
<feature type="compositionally biased region" description="Polar residues" evidence="1">
    <location>
        <begin position="679"/>
        <end position="688"/>
    </location>
</feature>
<evidence type="ECO:0000313" key="4">
    <source>
        <dbReference type="EMBL" id="KAL0279560.1"/>
    </source>
</evidence>
<feature type="domain" description="DUF4773" evidence="3">
    <location>
        <begin position="56"/>
        <end position="172"/>
    </location>
</feature>
<feature type="compositionally biased region" description="Low complexity" evidence="1">
    <location>
        <begin position="690"/>
        <end position="701"/>
    </location>
</feature>
<feature type="region of interest" description="Disordered" evidence="1">
    <location>
        <begin position="393"/>
        <end position="738"/>
    </location>
</feature>
<protein>
    <recommendedName>
        <fullName evidence="3">DUF4773 domain-containing protein</fullName>
    </recommendedName>
</protein>
<dbReference type="InterPro" id="IPR031941">
    <property type="entry name" value="DUF4773"/>
</dbReference>
<feature type="compositionally biased region" description="Pro residues" evidence="1">
    <location>
        <begin position="286"/>
        <end position="296"/>
    </location>
</feature>
<feature type="compositionally biased region" description="Acidic residues" evidence="1">
    <location>
        <begin position="460"/>
        <end position="473"/>
    </location>
</feature>
<feature type="compositionally biased region" description="Low complexity" evidence="1">
    <location>
        <begin position="297"/>
        <end position="309"/>
    </location>
</feature>
<evidence type="ECO:0000256" key="1">
    <source>
        <dbReference type="SAM" id="MobiDB-lite"/>
    </source>
</evidence>
<dbReference type="AlphaFoldDB" id="A0AAW2IB59"/>
<accession>A0AAW2IB59</accession>
<keyword evidence="2" id="KW-0732">Signal</keyword>
<evidence type="ECO:0000259" key="3">
    <source>
        <dbReference type="Pfam" id="PF15998"/>
    </source>
</evidence>
<feature type="compositionally biased region" description="Acidic residues" evidence="1">
    <location>
        <begin position="604"/>
        <end position="632"/>
    </location>
</feature>
<evidence type="ECO:0000256" key="2">
    <source>
        <dbReference type="SAM" id="SignalP"/>
    </source>
</evidence>
<feature type="compositionally biased region" description="Acidic residues" evidence="1">
    <location>
        <begin position="440"/>
        <end position="452"/>
    </location>
</feature>
<feature type="compositionally biased region" description="Basic and acidic residues" evidence="1">
    <location>
        <begin position="633"/>
        <end position="643"/>
    </location>
</feature>
<name>A0AAW2IB59_9NEOP</name>
<dbReference type="PANTHER" id="PTHR36299:SF3">
    <property type="entry name" value="FI03431P"/>
    <property type="match status" value="1"/>
</dbReference>
<feature type="region of interest" description="Disordered" evidence="1">
    <location>
        <begin position="793"/>
        <end position="817"/>
    </location>
</feature>
<reference evidence="4" key="1">
    <citation type="journal article" date="2024" name="Gigascience">
        <title>Chromosome-level genome of the poultry shaft louse Menopon gallinae provides insight into the host-switching and adaptive evolution of parasitic lice.</title>
        <authorList>
            <person name="Xu Y."/>
            <person name="Ma L."/>
            <person name="Liu S."/>
            <person name="Liang Y."/>
            <person name="Liu Q."/>
            <person name="He Z."/>
            <person name="Tian L."/>
            <person name="Duan Y."/>
            <person name="Cai W."/>
            <person name="Li H."/>
            <person name="Song F."/>
        </authorList>
    </citation>
    <scope>NUCLEOTIDE SEQUENCE</scope>
    <source>
        <strain evidence="4">Cailab_2023a</strain>
    </source>
</reference>
<feature type="compositionally biased region" description="Acidic residues" evidence="1">
    <location>
        <begin position="494"/>
        <end position="503"/>
    </location>
</feature>
<feature type="compositionally biased region" description="Acidic residues" evidence="1">
    <location>
        <begin position="187"/>
        <end position="218"/>
    </location>
</feature>
<dbReference type="PANTHER" id="PTHR36299">
    <property type="entry name" value="AGAP008005-PA"/>
    <property type="match status" value="1"/>
</dbReference>
<feature type="region of interest" description="Disordered" evidence="1">
    <location>
        <begin position="174"/>
        <end position="225"/>
    </location>
</feature>
<feature type="compositionally biased region" description="Polar residues" evidence="1">
    <location>
        <begin position="393"/>
        <end position="406"/>
    </location>
</feature>
<gene>
    <name evidence="4" type="ORF">PYX00_001090</name>
</gene>
<feature type="compositionally biased region" description="Polar residues" evidence="1">
    <location>
        <begin position="713"/>
        <end position="722"/>
    </location>
</feature>
<feature type="signal peptide" evidence="2">
    <location>
        <begin position="1"/>
        <end position="21"/>
    </location>
</feature>